<keyword evidence="9 10" id="KW-0472">Membrane</keyword>
<comment type="subunit">
    <text evidence="10">The complex is composed of six subunits: RnfA, RnfB, RnfC, RnfD, RnfE and RnfG.</text>
</comment>
<comment type="cofactor">
    <cofactor evidence="10">
        <name>FMN</name>
        <dbReference type="ChEBI" id="CHEBI:58210"/>
    </cofactor>
</comment>
<evidence type="ECO:0000256" key="4">
    <source>
        <dbReference type="ARBA" id="ARBA00022643"/>
    </source>
</evidence>
<comment type="similarity">
    <text evidence="10">Belongs to the NqrB/RnfD family.</text>
</comment>
<proteinExistence type="inferred from homology"/>
<feature type="transmembrane region" description="Helical" evidence="10">
    <location>
        <begin position="267"/>
        <end position="286"/>
    </location>
</feature>
<keyword evidence="7 10" id="KW-0249">Electron transport</keyword>
<keyword evidence="8 10" id="KW-1133">Transmembrane helix</keyword>
<evidence type="ECO:0000256" key="10">
    <source>
        <dbReference type="HAMAP-Rule" id="MF_00462"/>
    </source>
</evidence>
<comment type="subcellular location">
    <subcellularLocation>
        <location evidence="10">Cell inner membrane</location>
        <topology evidence="10">Multi-pass membrane protein</topology>
    </subcellularLocation>
</comment>
<dbReference type="EMBL" id="BMLS01000005">
    <property type="protein sequence ID" value="GGO72418.1"/>
    <property type="molecule type" value="Genomic_DNA"/>
</dbReference>
<keyword evidence="10" id="KW-0997">Cell inner membrane</keyword>
<feature type="transmembrane region" description="Helical" evidence="10">
    <location>
        <begin position="216"/>
        <end position="234"/>
    </location>
</feature>
<keyword evidence="10" id="KW-1003">Cell membrane</keyword>
<dbReference type="AlphaFoldDB" id="A0A917Z1C5"/>
<keyword evidence="2 10" id="KW-0597">Phosphoprotein</keyword>
<dbReference type="PANTHER" id="PTHR30578:SF0">
    <property type="entry name" value="ION-TRANSLOCATING OXIDOREDUCTASE COMPLEX SUBUNIT D"/>
    <property type="match status" value="1"/>
</dbReference>
<dbReference type="NCBIfam" id="NF002011">
    <property type="entry name" value="PRK00816.1"/>
    <property type="match status" value="1"/>
</dbReference>
<dbReference type="InterPro" id="IPR011303">
    <property type="entry name" value="RnfD_bac"/>
</dbReference>
<sequence length="355" mass="38463">MSLRLASSPHQHQQRSTAQLMRLVCYCALPGFALQSWFFGWGSLIQFVIAAVFALGTEAAILELRKKDFERALADGSALLTALLLAICIPPLTPWWITAIGAFFAIGIAKQLYGGLGFNLFNPAMVAYVTLLVSFPVAMTSWMPPAALAEQGYDLFDALRVIFTGFTADGYSLAQLRMGADGFTMATPLDSVKTDISLGLTLQEATSKVQFADGFGIGWLWINLAYLAGGLVLLKLRAIKWQIPVSMLGAILLVGGIIHLTSPDLFASPWFHLLSGGTMLGAFFIATDPVSASTTDKGRLIFGAGIGVLVIVIRTWGGYPDAIAFAVVLMNMTVPLIDYYTRPRTYGYQSKAKRR</sequence>
<keyword evidence="1 10" id="KW-0813">Transport</keyword>
<dbReference type="Proteomes" id="UP000606935">
    <property type="component" value="Unassembled WGS sequence"/>
</dbReference>
<evidence type="ECO:0000256" key="6">
    <source>
        <dbReference type="ARBA" id="ARBA00022967"/>
    </source>
</evidence>
<evidence type="ECO:0000256" key="7">
    <source>
        <dbReference type="ARBA" id="ARBA00022982"/>
    </source>
</evidence>
<evidence type="ECO:0000313" key="11">
    <source>
        <dbReference type="EMBL" id="GGO72418.1"/>
    </source>
</evidence>
<reference evidence="11" key="2">
    <citation type="submission" date="2020-09" db="EMBL/GenBank/DDBJ databases">
        <authorList>
            <person name="Sun Q."/>
            <person name="Zhou Y."/>
        </authorList>
    </citation>
    <scope>NUCLEOTIDE SEQUENCE</scope>
    <source>
        <strain evidence="11">CGMCC 1.7086</strain>
    </source>
</reference>
<accession>A0A917Z1C5</accession>
<evidence type="ECO:0000256" key="9">
    <source>
        <dbReference type="ARBA" id="ARBA00023136"/>
    </source>
</evidence>
<evidence type="ECO:0000256" key="5">
    <source>
        <dbReference type="ARBA" id="ARBA00022692"/>
    </source>
</evidence>
<dbReference type="HAMAP" id="MF_00462">
    <property type="entry name" value="RsxD_RnfD"/>
    <property type="match status" value="1"/>
</dbReference>
<reference evidence="11" key="1">
    <citation type="journal article" date="2014" name="Int. J. Syst. Evol. Microbiol.">
        <title>Complete genome sequence of Corynebacterium casei LMG S-19264T (=DSM 44701T), isolated from a smear-ripened cheese.</title>
        <authorList>
            <consortium name="US DOE Joint Genome Institute (JGI-PGF)"/>
            <person name="Walter F."/>
            <person name="Albersmeier A."/>
            <person name="Kalinowski J."/>
            <person name="Ruckert C."/>
        </authorList>
    </citation>
    <scope>NUCLEOTIDE SEQUENCE</scope>
    <source>
        <strain evidence="11">CGMCC 1.7086</strain>
    </source>
</reference>
<comment type="function">
    <text evidence="10">Part of a membrane-bound complex that couples electron transfer with translocation of ions across the membrane.</text>
</comment>
<evidence type="ECO:0000313" key="12">
    <source>
        <dbReference type="Proteomes" id="UP000606935"/>
    </source>
</evidence>
<dbReference type="GO" id="GO:0005886">
    <property type="term" value="C:plasma membrane"/>
    <property type="evidence" value="ECO:0007669"/>
    <property type="project" value="UniProtKB-SubCell"/>
</dbReference>
<feature type="transmembrane region" description="Helical" evidence="10">
    <location>
        <begin position="125"/>
        <end position="143"/>
    </location>
</feature>
<keyword evidence="5 10" id="KW-0812">Transmembrane</keyword>
<keyword evidence="6 10" id="KW-1278">Translocase</keyword>
<protein>
    <recommendedName>
        <fullName evidence="10">Ion-translocating oxidoreductase complex subunit D</fullName>
        <ecNumber evidence="10">7.-.-.-</ecNumber>
    </recommendedName>
    <alternativeName>
        <fullName evidence="10">Rnf electron transport complex subunit D</fullName>
    </alternativeName>
</protein>
<dbReference type="InterPro" id="IPR004338">
    <property type="entry name" value="NqrB/RnfD"/>
</dbReference>
<dbReference type="RefSeq" id="WP_188697060.1">
    <property type="nucleotide sequence ID" value="NZ_BMLS01000005.1"/>
</dbReference>
<keyword evidence="12" id="KW-1185">Reference proteome</keyword>
<keyword evidence="3 10" id="KW-0285">Flavoprotein</keyword>
<dbReference type="PANTHER" id="PTHR30578">
    <property type="entry name" value="ELECTRON TRANSPORT COMPLEX PROTEIN RNFD"/>
    <property type="match status" value="1"/>
</dbReference>
<comment type="caution">
    <text evidence="11">The sequence shown here is derived from an EMBL/GenBank/DDBJ whole genome shotgun (WGS) entry which is preliminary data.</text>
</comment>
<feature type="transmembrane region" description="Helical" evidence="10">
    <location>
        <begin position="20"/>
        <end position="38"/>
    </location>
</feature>
<evidence type="ECO:0000256" key="3">
    <source>
        <dbReference type="ARBA" id="ARBA00022630"/>
    </source>
</evidence>
<evidence type="ECO:0000256" key="2">
    <source>
        <dbReference type="ARBA" id="ARBA00022553"/>
    </source>
</evidence>
<dbReference type="Pfam" id="PF03116">
    <property type="entry name" value="NQR2_RnfD_RnfE"/>
    <property type="match status" value="1"/>
</dbReference>
<keyword evidence="4 10" id="KW-0288">FMN</keyword>
<evidence type="ECO:0000256" key="1">
    <source>
        <dbReference type="ARBA" id="ARBA00022448"/>
    </source>
</evidence>
<organism evidence="11 12">
    <name type="scientific">Bowmanella pacifica</name>
    <dbReference type="NCBI Taxonomy" id="502051"/>
    <lineage>
        <taxon>Bacteria</taxon>
        <taxon>Pseudomonadati</taxon>
        <taxon>Pseudomonadota</taxon>
        <taxon>Gammaproteobacteria</taxon>
        <taxon>Alteromonadales</taxon>
        <taxon>Alteromonadaceae</taxon>
        <taxon>Bowmanella</taxon>
    </lineage>
</organism>
<gene>
    <name evidence="10" type="primary">rnfD</name>
    <name evidence="11" type="ORF">GCM10010982_30510</name>
</gene>
<dbReference type="EC" id="7.-.-.-" evidence="10"/>
<dbReference type="GO" id="GO:0022900">
    <property type="term" value="P:electron transport chain"/>
    <property type="evidence" value="ECO:0007669"/>
    <property type="project" value="UniProtKB-UniRule"/>
</dbReference>
<feature type="modified residue" description="FMN phosphoryl threonine" evidence="10">
    <location>
        <position position="187"/>
    </location>
</feature>
<dbReference type="GO" id="GO:0055085">
    <property type="term" value="P:transmembrane transport"/>
    <property type="evidence" value="ECO:0007669"/>
    <property type="project" value="InterPro"/>
</dbReference>
<evidence type="ECO:0000256" key="8">
    <source>
        <dbReference type="ARBA" id="ARBA00022989"/>
    </source>
</evidence>
<feature type="transmembrane region" description="Helical" evidence="10">
    <location>
        <begin position="322"/>
        <end position="341"/>
    </location>
</feature>
<feature type="transmembrane region" description="Helical" evidence="10">
    <location>
        <begin position="241"/>
        <end position="261"/>
    </location>
</feature>
<feature type="transmembrane region" description="Helical" evidence="10">
    <location>
        <begin position="298"/>
        <end position="316"/>
    </location>
</feature>
<dbReference type="NCBIfam" id="TIGR01946">
    <property type="entry name" value="rnfD"/>
    <property type="match status" value="1"/>
</dbReference>
<name>A0A917Z1C5_9ALTE</name>